<evidence type="ECO:0000256" key="7">
    <source>
        <dbReference type="ARBA" id="ARBA00023080"/>
    </source>
</evidence>
<keyword evidence="13" id="KW-1185">Reference proteome</keyword>
<dbReference type="Gene3D" id="3.90.950.10">
    <property type="match status" value="1"/>
</dbReference>
<comment type="catalytic activity">
    <reaction evidence="10">
        <text>ITP + H2O = IMP + diphosphate + H(+)</text>
        <dbReference type="Rhea" id="RHEA:29399"/>
        <dbReference type="ChEBI" id="CHEBI:15377"/>
        <dbReference type="ChEBI" id="CHEBI:15378"/>
        <dbReference type="ChEBI" id="CHEBI:33019"/>
        <dbReference type="ChEBI" id="CHEBI:58053"/>
        <dbReference type="ChEBI" id="CHEBI:61402"/>
        <dbReference type="EC" id="3.6.1.66"/>
    </reaction>
</comment>
<comment type="subunit">
    <text evidence="2 10">Homodimer.</text>
</comment>
<dbReference type="NCBIfam" id="TIGR00042">
    <property type="entry name" value="RdgB/HAM1 family non-canonical purine NTP pyrophosphatase"/>
    <property type="match status" value="1"/>
</dbReference>
<feature type="active site" description="Proton acceptor" evidence="10">
    <location>
        <position position="73"/>
    </location>
</feature>
<keyword evidence="3 10" id="KW-0479">Metal-binding</keyword>
<keyword evidence="5 10" id="KW-0378">Hydrolase</keyword>
<evidence type="ECO:0000256" key="5">
    <source>
        <dbReference type="ARBA" id="ARBA00022801"/>
    </source>
</evidence>
<dbReference type="AlphaFoldDB" id="A0A0U4BZC6"/>
<keyword evidence="4 10" id="KW-0547">Nucleotide-binding</keyword>
<feature type="binding site" evidence="10">
    <location>
        <begin position="9"/>
        <end position="14"/>
    </location>
    <ligand>
        <name>substrate</name>
    </ligand>
</feature>
<feature type="binding site" evidence="10">
    <location>
        <begin position="159"/>
        <end position="162"/>
    </location>
    <ligand>
        <name>substrate</name>
    </ligand>
</feature>
<dbReference type="EC" id="3.6.1.66" evidence="10"/>
<dbReference type="CDD" id="cd00515">
    <property type="entry name" value="HAM1"/>
    <property type="match status" value="1"/>
</dbReference>
<dbReference type="InterPro" id="IPR002637">
    <property type="entry name" value="RdgB/HAM1"/>
</dbReference>
<evidence type="ECO:0000256" key="11">
    <source>
        <dbReference type="RuleBase" id="RU003781"/>
    </source>
</evidence>
<feature type="binding site" evidence="10">
    <location>
        <position position="73"/>
    </location>
    <ligand>
        <name>Mg(2+)</name>
        <dbReference type="ChEBI" id="CHEBI:18420"/>
    </ligand>
</feature>
<dbReference type="PATRIC" id="fig|2041.4.peg.1160"/>
<dbReference type="GO" id="GO:0009146">
    <property type="term" value="P:purine nucleoside triphosphate catabolic process"/>
    <property type="evidence" value="ECO:0007669"/>
    <property type="project" value="UniProtKB-UniRule"/>
</dbReference>
<dbReference type="GO" id="GO:0000166">
    <property type="term" value="F:nucleotide binding"/>
    <property type="evidence" value="ECO:0007669"/>
    <property type="project" value="UniProtKB-KW"/>
</dbReference>
<evidence type="ECO:0000313" key="13">
    <source>
        <dbReference type="Proteomes" id="UP000067689"/>
    </source>
</evidence>
<dbReference type="STRING" id="2041.AERYTH_05580"/>
<dbReference type="GO" id="GO:0036222">
    <property type="term" value="F:XTP diphosphatase activity"/>
    <property type="evidence" value="ECO:0007669"/>
    <property type="project" value="UniProtKB-UniRule"/>
</dbReference>
<dbReference type="GO" id="GO:0036220">
    <property type="term" value="F:ITP diphosphatase activity"/>
    <property type="evidence" value="ECO:0007669"/>
    <property type="project" value="UniProtKB-UniRule"/>
</dbReference>
<evidence type="ECO:0000256" key="10">
    <source>
        <dbReference type="HAMAP-Rule" id="MF_01405"/>
    </source>
</evidence>
<dbReference type="InterPro" id="IPR020922">
    <property type="entry name" value="dITP/XTP_pyrophosphatase"/>
</dbReference>
<evidence type="ECO:0000313" key="12">
    <source>
        <dbReference type="EMBL" id="ALX04207.1"/>
    </source>
</evidence>
<comment type="catalytic activity">
    <reaction evidence="9 10">
        <text>XTP + H2O = XMP + diphosphate + H(+)</text>
        <dbReference type="Rhea" id="RHEA:28610"/>
        <dbReference type="ChEBI" id="CHEBI:15377"/>
        <dbReference type="ChEBI" id="CHEBI:15378"/>
        <dbReference type="ChEBI" id="CHEBI:33019"/>
        <dbReference type="ChEBI" id="CHEBI:57464"/>
        <dbReference type="ChEBI" id="CHEBI:61314"/>
        <dbReference type="EC" id="3.6.1.66"/>
    </reaction>
</comment>
<feature type="binding site" evidence="10">
    <location>
        <begin position="187"/>
        <end position="188"/>
    </location>
    <ligand>
        <name>substrate</name>
    </ligand>
</feature>
<evidence type="ECO:0000256" key="6">
    <source>
        <dbReference type="ARBA" id="ARBA00022842"/>
    </source>
</evidence>
<dbReference type="KEGG" id="aer:AERYTH_05580"/>
<dbReference type="GO" id="GO:0009117">
    <property type="term" value="P:nucleotide metabolic process"/>
    <property type="evidence" value="ECO:0007669"/>
    <property type="project" value="UniProtKB-KW"/>
</dbReference>
<comment type="cofactor">
    <cofactor evidence="10">
        <name>Mg(2+)</name>
        <dbReference type="ChEBI" id="CHEBI:18420"/>
    </cofactor>
    <text evidence="10">Binds 1 Mg(2+) ion per subunit.</text>
</comment>
<comment type="caution">
    <text evidence="10">Lacks conserved residue(s) required for the propagation of feature annotation.</text>
</comment>
<comment type="similarity">
    <text evidence="1 10 11">Belongs to the HAM1 NTPase family.</text>
</comment>
<evidence type="ECO:0000256" key="3">
    <source>
        <dbReference type="ARBA" id="ARBA00022723"/>
    </source>
</evidence>
<gene>
    <name evidence="12" type="ORF">AERYTH_05580</name>
</gene>
<dbReference type="GO" id="GO:0046872">
    <property type="term" value="F:metal ion binding"/>
    <property type="evidence" value="ECO:0007669"/>
    <property type="project" value="UniProtKB-KW"/>
</dbReference>
<dbReference type="Proteomes" id="UP000067689">
    <property type="component" value="Chromosome"/>
</dbReference>
<dbReference type="HAMAP" id="MF_01405">
    <property type="entry name" value="Non_canon_purine_NTPase"/>
    <property type="match status" value="1"/>
</dbReference>
<dbReference type="OrthoDB" id="9807456at2"/>
<dbReference type="PANTHER" id="PTHR11067">
    <property type="entry name" value="INOSINE TRIPHOSPHATE PYROPHOSPHATASE/HAM1 PROTEIN"/>
    <property type="match status" value="1"/>
</dbReference>
<name>A0A0U4BZC6_9ACTN</name>
<dbReference type="GO" id="GO:0005829">
    <property type="term" value="C:cytosol"/>
    <property type="evidence" value="ECO:0007669"/>
    <property type="project" value="TreeGrafter"/>
</dbReference>
<protein>
    <recommendedName>
        <fullName evidence="10">dITP/XTP pyrophosphatase</fullName>
        <ecNumber evidence="10">3.6.1.66</ecNumber>
    </recommendedName>
    <alternativeName>
        <fullName evidence="10">Non-canonical purine NTP pyrophosphatase</fullName>
    </alternativeName>
    <alternativeName>
        <fullName evidence="10">Non-standard purine NTP pyrophosphatase</fullName>
    </alternativeName>
    <alternativeName>
        <fullName evidence="10">Nucleoside-triphosphate diphosphatase</fullName>
    </alternativeName>
    <alternativeName>
        <fullName evidence="10">Nucleoside-triphosphate pyrophosphatase</fullName>
        <shortName evidence="10">NTPase</shortName>
    </alternativeName>
</protein>
<dbReference type="PANTHER" id="PTHR11067:SF9">
    <property type="entry name" value="INOSINE TRIPHOSPHATE PYROPHOSPHATASE"/>
    <property type="match status" value="1"/>
</dbReference>
<dbReference type="GO" id="GO:0017111">
    <property type="term" value="F:ribonucleoside triphosphate phosphatase activity"/>
    <property type="evidence" value="ECO:0007669"/>
    <property type="project" value="InterPro"/>
</dbReference>
<dbReference type="SUPFAM" id="SSF52972">
    <property type="entry name" value="ITPase-like"/>
    <property type="match status" value="1"/>
</dbReference>
<sequence length="205" mass="21400">MTRAVVLASNNAKKLAELQRILAPLVPDVQVLGLSDVADYPEPAETEPTFEGNALIKARACLEATGLPSLADDSGLCVDALNGMPGVLSARWSGVPRSEGGDRANNRLLLSQLSDVPPERRTATFVAVVAFCAPDGQEHVVRGEMPGRILAAEQGEGGFGYDPLFAADGYDVSTAELAPSEKDAISHRGRALTQVAPLVARALGG</sequence>
<reference evidence="12 13" key="1">
    <citation type="journal article" date="1991" name="Int. J. Syst. Bacteriol.">
        <title>Description of the erythromycin-producing bacterium Arthrobacter sp. strain NRRL B-3381 as Aeromicrobium erythreum gen. nov., sp. nov.</title>
        <authorList>
            <person name="Miller E.S."/>
            <person name="Woese C.R."/>
            <person name="Brenner S."/>
        </authorList>
    </citation>
    <scope>NUCLEOTIDE SEQUENCE [LARGE SCALE GENOMIC DNA]</scope>
    <source>
        <strain evidence="12 13">AR18</strain>
    </source>
</reference>
<dbReference type="InterPro" id="IPR029001">
    <property type="entry name" value="ITPase-like_fam"/>
</dbReference>
<comment type="catalytic activity">
    <reaction evidence="8 10">
        <text>dITP + H2O = dIMP + diphosphate + H(+)</text>
        <dbReference type="Rhea" id="RHEA:28342"/>
        <dbReference type="ChEBI" id="CHEBI:15377"/>
        <dbReference type="ChEBI" id="CHEBI:15378"/>
        <dbReference type="ChEBI" id="CHEBI:33019"/>
        <dbReference type="ChEBI" id="CHEBI:61194"/>
        <dbReference type="ChEBI" id="CHEBI:61382"/>
        <dbReference type="EC" id="3.6.1.66"/>
    </reaction>
</comment>
<dbReference type="FunFam" id="3.90.950.10:FF:000001">
    <property type="entry name" value="dITP/XTP pyrophosphatase"/>
    <property type="match status" value="1"/>
</dbReference>
<feature type="binding site" evidence="10">
    <location>
        <position position="182"/>
    </location>
    <ligand>
        <name>substrate</name>
    </ligand>
</feature>
<accession>A0A0U4BZC6</accession>
<evidence type="ECO:0000256" key="8">
    <source>
        <dbReference type="ARBA" id="ARBA00051875"/>
    </source>
</evidence>
<proteinExistence type="inferred from homology"/>
<evidence type="ECO:0000256" key="9">
    <source>
        <dbReference type="ARBA" id="ARBA00052017"/>
    </source>
</evidence>
<organism evidence="12 13">
    <name type="scientific">Aeromicrobium erythreum</name>
    <dbReference type="NCBI Taxonomy" id="2041"/>
    <lineage>
        <taxon>Bacteria</taxon>
        <taxon>Bacillati</taxon>
        <taxon>Actinomycetota</taxon>
        <taxon>Actinomycetes</taxon>
        <taxon>Propionibacteriales</taxon>
        <taxon>Nocardioidaceae</taxon>
        <taxon>Aeromicrobium</taxon>
    </lineage>
</organism>
<dbReference type="EMBL" id="CP011502">
    <property type="protein sequence ID" value="ALX04207.1"/>
    <property type="molecule type" value="Genomic_DNA"/>
</dbReference>
<comment type="function">
    <text evidence="10">Pyrophosphatase that catalyzes the hydrolysis of nucleoside triphosphates to their monophosphate derivatives, with a high preference for the non-canonical purine nucleotides XTP (xanthosine triphosphate), dITP (deoxyinosine triphosphate) and ITP. Seems to function as a house-cleaning enzyme that removes non-canonical purine nucleotides from the nucleotide pool, thus preventing their incorporation into DNA/RNA and avoiding chromosomal lesions.</text>
</comment>
<keyword evidence="7 10" id="KW-0546">Nucleotide metabolism</keyword>
<feature type="binding site" evidence="10">
    <location>
        <position position="74"/>
    </location>
    <ligand>
        <name>substrate</name>
    </ligand>
</feature>
<dbReference type="GO" id="GO:0035870">
    <property type="term" value="F:dITP diphosphatase activity"/>
    <property type="evidence" value="ECO:0007669"/>
    <property type="project" value="UniProtKB-UniRule"/>
</dbReference>
<dbReference type="RefSeq" id="WP_067855724.1">
    <property type="nucleotide sequence ID" value="NZ_CP011502.1"/>
</dbReference>
<evidence type="ECO:0000256" key="1">
    <source>
        <dbReference type="ARBA" id="ARBA00008023"/>
    </source>
</evidence>
<evidence type="ECO:0000256" key="4">
    <source>
        <dbReference type="ARBA" id="ARBA00022741"/>
    </source>
</evidence>
<dbReference type="Pfam" id="PF01725">
    <property type="entry name" value="Ham1p_like"/>
    <property type="match status" value="1"/>
</dbReference>
<evidence type="ECO:0000256" key="2">
    <source>
        <dbReference type="ARBA" id="ARBA00011738"/>
    </source>
</evidence>
<keyword evidence="6 10" id="KW-0460">Magnesium</keyword>